<dbReference type="Proteomes" id="UP000000428">
    <property type="component" value="Chromosome"/>
</dbReference>
<dbReference type="KEGG" id="sma:SAVERM_278"/>
<proteinExistence type="predicted"/>
<keyword evidence="3" id="KW-1185">Reference proteome</keyword>
<feature type="region of interest" description="Disordered" evidence="1">
    <location>
        <begin position="108"/>
        <end position="135"/>
    </location>
</feature>
<reference evidence="2 3" key="1">
    <citation type="journal article" date="2001" name="Proc. Natl. Acad. Sci. U.S.A.">
        <title>Genome sequence of an industrial microorganism Streptomyces avermitilis: deducing the ability of producing secondary metabolites.</title>
        <authorList>
            <person name="Omura S."/>
            <person name="Ikeda H."/>
            <person name="Ishikawa J."/>
            <person name="Hanamoto A."/>
            <person name="Takahashi C."/>
            <person name="Shinose M."/>
            <person name="Takahashi Y."/>
            <person name="Horikawa H."/>
            <person name="Nakazawa H."/>
            <person name="Osonoe T."/>
            <person name="Kikuchi H."/>
            <person name="Shiba T."/>
            <person name="Sakaki Y."/>
            <person name="Hattori M."/>
        </authorList>
    </citation>
    <scope>NUCLEOTIDE SEQUENCE [LARGE SCALE GENOMIC DNA]</scope>
    <source>
        <strain evidence="3">ATCC 31267 / DSM 46492 / JCM 5070 / NBRC 14893 / NCIMB 12804 / NRRL 8165 / MA-4680</strain>
    </source>
</reference>
<reference evidence="2 3" key="3">
    <citation type="journal article" date="2014" name="J. Ind. Microbiol. Biotechnol.">
        <title>Genome mining of the Streptomyces avermitilis genome and development of genome-minimized hosts for heterologous expression of biosynthetic gene clusters.</title>
        <authorList>
            <person name="Ikeda H."/>
            <person name="Shin-ya K."/>
            <person name="Omura S."/>
        </authorList>
    </citation>
    <scope>NUCLEOTIDE SEQUENCE [LARGE SCALE GENOMIC DNA]</scope>
    <source>
        <strain evidence="3">ATCC 31267 / DSM 46492 / JCM 5070 / NBRC 14893 / NCIMB 12804 / NRRL 8165 / MA-4680</strain>
    </source>
</reference>
<accession>Q82R66</accession>
<dbReference type="EMBL" id="BA000030">
    <property type="protein sequence ID" value="BAC67987.1"/>
    <property type="molecule type" value="Genomic_DNA"/>
</dbReference>
<evidence type="ECO:0000313" key="2">
    <source>
        <dbReference type="EMBL" id="BAC67987.1"/>
    </source>
</evidence>
<protein>
    <submittedName>
        <fullName evidence="2">Uncharacterized protein</fullName>
    </submittedName>
</protein>
<organism evidence="2 3">
    <name type="scientific">Streptomyces avermitilis (strain ATCC 31267 / DSM 46492 / JCM 5070 / NBRC 14893 / NCIMB 12804 / NRRL 8165 / MA-4680)</name>
    <dbReference type="NCBI Taxonomy" id="227882"/>
    <lineage>
        <taxon>Bacteria</taxon>
        <taxon>Bacillati</taxon>
        <taxon>Actinomycetota</taxon>
        <taxon>Actinomycetes</taxon>
        <taxon>Kitasatosporales</taxon>
        <taxon>Streptomycetaceae</taxon>
        <taxon>Streptomyces</taxon>
    </lineage>
</organism>
<sequence length="135" mass="13971">MAFAELPDIPGALLRTSVLFLGERNQVRQSVTSVYTELTKEAGKRGGPAALRAFYRMQGALIGRAQGIAMGRAQGLLIGRAQGAIVAASVSIAGTQLYNRVRGRGCDSTAVPTPMPAGENGAGAEVPTQGQEDDA</sequence>
<name>Q82R66_STRAW</name>
<gene>
    <name evidence="2" type="ORF">SAVERM_278</name>
</gene>
<reference evidence="2 3" key="2">
    <citation type="journal article" date="2003" name="Nat. Biotechnol.">
        <title>Complete genome sequence and comparative analysis of the industrial microorganism Streptomyces avermitilis.</title>
        <authorList>
            <person name="Ikeda H."/>
            <person name="Ishikawa J."/>
            <person name="Hanamoto A."/>
            <person name="Shinose M."/>
            <person name="Kikuchi H."/>
            <person name="Shiba T."/>
            <person name="Sakaki Y."/>
            <person name="Hattori M."/>
            <person name="Omura S."/>
        </authorList>
    </citation>
    <scope>NUCLEOTIDE SEQUENCE [LARGE SCALE GENOMIC DNA]</scope>
    <source>
        <strain evidence="3">ATCC 31267 / DSM 46492 / JCM 5070 / NBRC 14893 / NCIMB 12804 / NRRL 8165 / MA-4680</strain>
    </source>
</reference>
<dbReference type="HOGENOM" id="CLU_1884546_0_0_11"/>
<dbReference type="AlphaFoldDB" id="Q82R66"/>
<evidence type="ECO:0000313" key="3">
    <source>
        <dbReference type="Proteomes" id="UP000000428"/>
    </source>
</evidence>
<evidence type="ECO:0000256" key="1">
    <source>
        <dbReference type="SAM" id="MobiDB-lite"/>
    </source>
</evidence>